<evidence type="ECO:0000259" key="2">
    <source>
        <dbReference type="Pfam" id="PF08044"/>
    </source>
</evidence>
<dbReference type="RefSeq" id="WP_210051950.1">
    <property type="nucleotide sequence ID" value="NZ_BAAAMH010000008.1"/>
</dbReference>
<feature type="region of interest" description="Disordered" evidence="1">
    <location>
        <begin position="65"/>
        <end position="91"/>
    </location>
</feature>
<feature type="domain" description="DUF1707" evidence="2">
    <location>
        <begin position="8"/>
        <end position="60"/>
    </location>
</feature>
<evidence type="ECO:0000256" key="1">
    <source>
        <dbReference type="SAM" id="MobiDB-lite"/>
    </source>
</evidence>
<gene>
    <name evidence="3" type="ORF">JOF54_000084</name>
</gene>
<comment type="caution">
    <text evidence="3">The sequence shown here is derived from an EMBL/GenBank/DDBJ whole genome shotgun (WGS) entry which is preliminary data.</text>
</comment>
<evidence type="ECO:0000313" key="4">
    <source>
        <dbReference type="Proteomes" id="UP000758168"/>
    </source>
</evidence>
<reference evidence="3 4" key="1">
    <citation type="submission" date="2021-03" db="EMBL/GenBank/DDBJ databases">
        <title>Sequencing the genomes of 1000 actinobacteria strains.</title>
        <authorList>
            <person name="Klenk H.-P."/>
        </authorList>
    </citation>
    <scope>NUCLEOTIDE SEQUENCE [LARGE SCALE GENOMIC DNA]</scope>
    <source>
        <strain evidence="3 4">DSM 12936</strain>
    </source>
</reference>
<dbReference type="Pfam" id="PF08044">
    <property type="entry name" value="DUF1707"/>
    <property type="match status" value="1"/>
</dbReference>
<proteinExistence type="predicted"/>
<dbReference type="PANTHER" id="PTHR40763:SF5">
    <property type="entry name" value="MEMBRANE PROTEIN"/>
    <property type="match status" value="1"/>
</dbReference>
<accession>A0ABS4Z285</accession>
<sequence>MSTPRPELRIGDRERDLVASVLQDALAEGRITLEELDARLDGTLAARTYADLDALVADLPVEPPSSALTSPRAGVDARLSTAPGTSPDDPLVLDAGWSSATRSGRWDVPPFLLLNGALGTVKLDCLEATPLAPVVDVEISGGMGHITIVLPDDWAANADRVTNAWGMSSVKVGSRPGAGAPLLLLHGSVGWGWLTVRHANRFDRRRVEKRALGRDERPGLTR</sequence>
<keyword evidence="4" id="KW-1185">Reference proteome</keyword>
<organism evidence="3 4">
    <name type="scientific">Microlunatus capsulatus</name>
    <dbReference type="NCBI Taxonomy" id="99117"/>
    <lineage>
        <taxon>Bacteria</taxon>
        <taxon>Bacillati</taxon>
        <taxon>Actinomycetota</taxon>
        <taxon>Actinomycetes</taxon>
        <taxon>Propionibacteriales</taxon>
        <taxon>Propionibacteriaceae</taxon>
        <taxon>Microlunatus</taxon>
    </lineage>
</organism>
<evidence type="ECO:0000313" key="3">
    <source>
        <dbReference type="EMBL" id="MBP2415162.1"/>
    </source>
</evidence>
<name>A0ABS4Z285_9ACTN</name>
<dbReference type="EMBL" id="JAGIOB010000001">
    <property type="protein sequence ID" value="MBP2415162.1"/>
    <property type="molecule type" value="Genomic_DNA"/>
</dbReference>
<dbReference type="Proteomes" id="UP000758168">
    <property type="component" value="Unassembled WGS sequence"/>
</dbReference>
<protein>
    <recommendedName>
        <fullName evidence="2">DUF1707 domain-containing protein</fullName>
    </recommendedName>
</protein>
<dbReference type="PANTHER" id="PTHR40763">
    <property type="entry name" value="MEMBRANE PROTEIN-RELATED"/>
    <property type="match status" value="1"/>
</dbReference>
<dbReference type="InterPro" id="IPR012551">
    <property type="entry name" value="DUF1707_SHOCT-like"/>
</dbReference>